<gene>
    <name evidence="9" type="ORF">ASZ90_020044</name>
</gene>
<dbReference type="SUPFAM" id="SSF54862">
    <property type="entry name" value="4Fe-4S ferredoxins"/>
    <property type="match status" value="1"/>
</dbReference>
<dbReference type="Gene3D" id="3.30.70.3270">
    <property type="match status" value="1"/>
</dbReference>
<evidence type="ECO:0000259" key="8">
    <source>
        <dbReference type="PROSITE" id="PS51379"/>
    </source>
</evidence>
<proteinExistence type="predicted"/>
<dbReference type="InterPro" id="IPR050572">
    <property type="entry name" value="Fe-S_Ferredoxin"/>
</dbReference>
<keyword evidence="5" id="KW-0249">Electron transport</keyword>
<dbReference type="InterPro" id="IPR017900">
    <property type="entry name" value="4Fe4S_Fe_S_CS"/>
</dbReference>
<dbReference type="EMBL" id="LNQE01001917">
    <property type="protein sequence ID" value="KUG02548.1"/>
    <property type="molecule type" value="Genomic_DNA"/>
</dbReference>
<evidence type="ECO:0000256" key="4">
    <source>
        <dbReference type="ARBA" id="ARBA00022737"/>
    </source>
</evidence>
<evidence type="ECO:0000256" key="3">
    <source>
        <dbReference type="ARBA" id="ARBA00022723"/>
    </source>
</evidence>
<organism evidence="9">
    <name type="scientific">hydrocarbon metagenome</name>
    <dbReference type="NCBI Taxonomy" id="938273"/>
    <lineage>
        <taxon>unclassified sequences</taxon>
        <taxon>metagenomes</taxon>
        <taxon>ecological metagenomes</taxon>
    </lineage>
</organism>
<evidence type="ECO:0000256" key="2">
    <source>
        <dbReference type="ARBA" id="ARBA00022485"/>
    </source>
</evidence>
<dbReference type="GO" id="GO:0046872">
    <property type="term" value="F:metal ion binding"/>
    <property type="evidence" value="ECO:0007669"/>
    <property type="project" value="UniProtKB-KW"/>
</dbReference>
<sequence length="91" mass="10245">MVKEFNALSIPMEKAIFHIFPEYCKGCGLCKEKCPNDVLRWSDRLGLYGTPAVEPKDEDSCIACMICEMVCPDCAITIEKKAKKKIRNLGD</sequence>
<evidence type="ECO:0000256" key="1">
    <source>
        <dbReference type="ARBA" id="ARBA00022448"/>
    </source>
</evidence>
<dbReference type="EC" id="1.2.7.3" evidence="9"/>
<feature type="domain" description="4Fe-4S ferredoxin-type" evidence="8">
    <location>
        <begin position="15"/>
        <end position="44"/>
    </location>
</feature>
<keyword evidence="1" id="KW-0813">Transport</keyword>
<evidence type="ECO:0000313" key="9">
    <source>
        <dbReference type="EMBL" id="KUG02548.1"/>
    </source>
</evidence>
<name>A0A0W8E1N7_9ZZZZ</name>
<dbReference type="PANTHER" id="PTHR43687">
    <property type="entry name" value="ADENYLYLSULFATE REDUCTASE, BETA SUBUNIT"/>
    <property type="match status" value="1"/>
</dbReference>
<evidence type="ECO:0000256" key="6">
    <source>
        <dbReference type="ARBA" id="ARBA00023004"/>
    </source>
</evidence>
<protein>
    <submittedName>
        <fullName evidence="9">Putative 2-oxoglutarate oxidoreductase, delta subunit</fullName>
        <ecNumber evidence="9">1.2.7.3</ecNumber>
    </submittedName>
</protein>
<accession>A0A0W8E1N7</accession>
<evidence type="ECO:0000256" key="7">
    <source>
        <dbReference type="ARBA" id="ARBA00023014"/>
    </source>
</evidence>
<dbReference type="GO" id="GO:0051539">
    <property type="term" value="F:4 iron, 4 sulfur cluster binding"/>
    <property type="evidence" value="ECO:0007669"/>
    <property type="project" value="UniProtKB-KW"/>
</dbReference>
<keyword evidence="7" id="KW-0411">Iron-sulfur</keyword>
<reference evidence="9" key="1">
    <citation type="journal article" date="2015" name="Proc. Natl. Acad. Sci. U.S.A.">
        <title>Networks of energetic and metabolic interactions define dynamics in microbial communities.</title>
        <authorList>
            <person name="Embree M."/>
            <person name="Liu J.K."/>
            <person name="Al-Bassam M.M."/>
            <person name="Zengler K."/>
        </authorList>
    </citation>
    <scope>NUCLEOTIDE SEQUENCE</scope>
</reference>
<dbReference type="PROSITE" id="PS51379">
    <property type="entry name" value="4FE4S_FER_2"/>
    <property type="match status" value="2"/>
</dbReference>
<feature type="domain" description="4Fe-4S ferredoxin-type" evidence="8">
    <location>
        <begin position="51"/>
        <end position="81"/>
    </location>
</feature>
<comment type="caution">
    <text evidence="9">The sequence shown here is derived from an EMBL/GenBank/DDBJ whole genome shotgun (WGS) entry which is preliminary data.</text>
</comment>
<keyword evidence="3" id="KW-0479">Metal-binding</keyword>
<keyword evidence="9" id="KW-0560">Oxidoreductase</keyword>
<dbReference type="PROSITE" id="PS00198">
    <property type="entry name" value="4FE4S_FER_1"/>
    <property type="match status" value="1"/>
</dbReference>
<dbReference type="Gene3D" id="3.30.70.20">
    <property type="match status" value="1"/>
</dbReference>
<dbReference type="Pfam" id="PF12838">
    <property type="entry name" value="Fer4_7"/>
    <property type="match status" value="1"/>
</dbReference>
<dbReference type="InterPro" id="IPR017896">
    <property type="entry name" value="4Fe4S_Fe-S-bd"/>
</dbReference>
<keyword evidence="4" id="KW-0677">Repeat</keyword>
<keyword evidence="2" id="KW-0004">4Fe-4S</keyword>
<keyword evidence="6" id="KW-0408">Iron</keyword>
<dbReference type="AlphaFoldDB" id="A0A0W8E1N7"/>
<dbReference type="GO" id="GO:0047553">
    <property type="term" value="F:2-oxoglutarate synthase activity"/>
    <property type="evidence" value="ECO:0007669"/>
    <property type="project" value="UniProtKB-EC"/>
</dbReference>
<dbReference type="PANTHER" id="PTHR43687:SF6">
    <property type="entry name" value="L-ASPARTATE SEMIALDEHYDE SULFURTRANSFERASE IRON-SULFUR SUBUNIT"/>
    <property type="match status" value="1"/>
</dbReference>
<evidence type="ECO:0000256" key="5">
    <source>
        <dbReference type="ARBA" id="ARBA00022982"/>
    </source>
</evidence>